<reference evidence="2 3" key="1">
    <citation type="journal article" date="2018" name="MBio">
        <title>Comparative Genomics Reveals the Core Gene Toolbox for the Fungus-Insect Symbiosis.</title>
        <authorList>
            <person name="Wang Y."/>
            <person name="Stata M."/>
            <person name="Wang W."/>
            <person name="Stajich J.E."/>
            <person name="White M.M."/>
            <person name="Moncalvo J.M."/>
        </authorList>
    </citation>
    <scope>NUCLEOTIDE SEQUENCE [LARGE SCALE GENOMIC DNA]</scope>
    <source>
        <strain evidence="2 3">SC-DP-2</strain>
    </source>
</reference>
<dbReference type="Proteomes" id="UP000245609">
    <property type="component" value="Unassembled WGS sequence"/>
</dbReference>
<dbReference type="OrthoDB" id="5598276at2759"/>
<keyword evidence="3" id="KW-1185">Reference proteome</keyword>
<protein>
    <submittedName>
        <fullName evidence="2">Uncharacterized protein</fullName>
    </submittedName>
</protein>
<dbReference type="AlphaFoldDB" id="A0A2T9ZKK2"/>
<keyword evidence="1" id="KW-0175">Coiled coil</keyword>
<proteinExistence type="predicted"/>
<gene>
    <name evidence="2" type="ORF">BB560_000359</name>
</gene>
<dbReference type="EMBL" id="MBFS01000037">
    <property type="protein sequence ID" value="PVV05118.1"/>
    <property type="molecule type" value="Genomic_DNA"/>
</dbReference>
<evidence type="ECO:0000256" key="1">
    <source>
        <dbReference type="SAM" id="Coils"/>
    </source>
</evidence>
<evidence type="ECO:0000313" key="3">
    <source>
        <dbReference type="Proteomes" id="UP000245609"/>
    </source>
</evidence>
<feature type="coiled-coil region" evidence="1">
    <location>
        <begin position="27"/>
        <end position="61"/>
    </location>
</feature>
<accession>A0A2T9ZKK2</accession>
<comment type="caution">
    <text evidence="2">The sequence shown here is derived from an EMBL/GenBank/DDBJ whole genome shotgun (WGS) entry which is preliminary data.</text>
</comment>
<name>A0A2T9ZKK2_9FUNG</name>
<sequence length="102" mass="11623">MDALLLKKSKLPLNSSKVIAKDPLLNLTKANEKISELSLENEELKKQLSALQSKVDSLYLDRVSTEDFQQICVLNQQLRDDLSLKDGLLEECEKFISDMLKK</sequence>
<organism evidence="2 3">
    <name type="scientific">Smittium megazygosporum</name>
    <dbReference type="NCBI Taxonomy" id="133381"/>
    <lineage>
        <taxon>Eukaryota</taxon>
        <taxon>Fungi</taxon>
        <taxon>Fungi incertae sedis</taxon>
        <taxon>Zoopagomycota</taxon>
        <taxon>Kickxellomycotina</taxon>
        <taxon>Harpellomycetes</taxon>
        <taxon>Harpellales</taxon>
        <taxon>Legeriomycetaceae</taxon>
        <taxon>Smittium</taxon>
    </lineage>
</organism>
<evidence type="ECO:0000313" key="2">
    <source>
        <dbReference type="EMBL" id="PVV05118.1"/>
    </source>
</evidence>